<evidence type="ECO:0000313" key="20">
    <source>
        <dbReference type="Proteomes" id="UP000295773"/>
    </source>
</evidence>
<dbReference type="FunFam" id="3.40.1280.10:FF:000001">
    <property type="entry name" value="tRNA (guanine-N(1)-)-methyltransferase"/>
    <property type="match status" value="1"/>
</dbReference>
<dbReference type="NCBIfam" id="TIGR00088">
    <property type="entry name" value="trmD"/>
    <property type="match status" value="1"/>
</dbReference>
<dbReference type="SUPFAM" id="SSF75217">
    <property type="entry name" value="alpha/beta knot"/>
    <property type="match status" value="1"/>
</dbReference>
<dbReference type="GO" id="GO:0052906">
    <property type="term" value="F:tRNA (guanine(37)-N1)-methyltransferase activity"/>
    <property type="evidence" value="ECO:0007669"/>
    <property type="project" value="UniProtKB-UniRule"/>
</dbReference>
<evidence type="ECO:0000256" key="9">
    <source>
        <dbReference type="ARBA" id="ARBA00022679"/>
    </source>
</evidence>
<keyword evidence="20" id="KW-1185">Reference proteome</keyword>
<sequence length="251" mass="28831">MKITVMTLFPEFFDSFVTTSIIKRAIERELVTFETIDFRAYTKDKHNHVDDTPCGGGQGMVLSCQPIVDCLKDIRTPSSYVVMLSPQGETFTQATAHHFVKTYDHLIFLCGHYEGFDERIRSYVDLELSLGDFVLTGGEPAAMVMSDAIIRLLDGVILEDSHADDSFENGLLEYPQYTRPIEFEGQRVPEVLLSGHHANIRRWRLKQSLKKTLERRPDLLATRVFTKEEQELMEEVRKEAKEDLHTKNDKS</sequence>
<comment type="catalytic activity">
    <reaction evidence="14 15 17">
        <text>guanosine(37) in tRNA + S-adenosyl-L-methionine = N(1)-methylguanosine(37) in tRNA + S-adenosyl-L-homocysteine + H(+)</text>
        <dbReference type="Rhea" id="RHEA:36899"/>
        <dbReference type="Rhea" id="RHEA-COMP:10145"/>
        <dbReference type="Rhea" id="RHEA-COMP:10147"/>
        <dbReference type="ChEBI" id="CHEBI:15378"/>
        <dbReference type="ChEBI" id="CHEBI:57856"/>
        <dbReference type="ChEBI" id="CHEBI:59789"/>
        <dbReference type="ChEBI" id="CHEBI:73542"/>
        <dbReference type="ChEBI" id="CHEBI:74269"/>
        <dbReference type="EC" id="2.1.1.228"/>
    </reaction>
</comment>
<dbReference type="PANTHER" id="PTHR46417:SF1">
    <property type="entry name" value="TRNA (GUANINE-N(1)-)-METHYLTRANSFERASE"/>
    <property type="match status" value="1"/>
</dbReference>
<dbReference type="GO" id="GO:0002939">
    <property type="term" value="P:tRNA N1-guanine methylation"/>
    <property type="evidence" value="ECO:0007669"/>
    <property type="project" value="TreeGrafter"/>
</dbReference>
<accession>A0A4R3TQ42</accession>
<dbReference type="HAMAP" id="MF_00605">
    <property type="entry name" value="TrmD"/>
    <property type="match status" value="1"/>
</dbReference>
<organism evidence="19 20">
    <name type="scientific">Longicatena caecimuris</name>
    <dbReference type="NCBI Taxonomy" id="1796635"/>
    <lineage>
        <taxon>Bacteria</taxon>
        <taxon>Bacillati</taxon>
        <taxon>Bacillota</taxon>
        <taxon>Erysipelotrichia</taxon>
        <taxon>Erysipelotrichales</taxon>
        <taxon>Erysipelotrichaceae</taxon>
        <taxon>Longicatena</taxon>
    </lineage>
</organism>
<dbReference type="Gene3D" id="1.10.1270.20">
    <property type="entry name" value="tRNA(m1g37)methyltransferase, domain 2"/>
    <property type="match status" value="1"/>
</dbReference>
<comment type="subcellular location">
    <subcellularLocation>
        <location evidence="2 15 17">Cytoplasm</location>
    </subcellularLocation>
</comment>
<proteinExistence type="inferred from homology"/>
<evidence type="ECO:0000256" key="8">
    <source>
        <dbReference type="ARBA" id="ARBA00022603"/>
    </source>
</evidence>
<reference evidence="19 20" key="1">
    <citation type="submission" date="2019-03" db="EMBL/GenBank/DDBJ databases">
        <title>Genomic Encyclopedia of Type Strains, Phase IV (KMG-IV): sequencing the most valuable type-strain genomes for metagenomic binning, comparative biology and taxonomic classification.</title>
        <authorList>
            <person name="Goeker M."/>
        </authorList>
    </citation>
    <scope>NUCLEOTIDE SEQUENCE [LARGE SCALE GENOMIC DNA]</scope>
    <source>
        <strain evidence="19 20">DSM 29481</strain>
    </source>
</reference>
<dbReference type="FunFam" id="1.10.1270.20:FF:000001">
    <property type="entry name" value="tRNA (guanine-N(1)-)-methyltransferase"/>
    <property type="match status" value="1"/>
</dbReference>
<dbReference type="InterPro" id="IPR016009">
    <property type="entry name" value="tRNA_MeTrfase_TRMD/TRM10"/>
</dbReference>
<feature type="binding site" evidence="15 16">
    <location>
        <begin position="130"/>
        <end position="135"/>
    </location>
    <ligand>
        <name>S-adenosyl-L-methionine</name>
        <dbReference type="ChEBI" id="CHEBI:59789"/>
    </ligand>
</feature>
<dbReference type="InterPro" id="IPR029026">
    <property type="entry name" value="tRNA_m1G_MTases_N"/>
</dbReference>
<dbReference type="Pfam" id="PF01746">
    <property type="entry name" value="tRNA_m1G_MT"/>
    <property type="match status" value="1"/>
</dbReference>
<evidence type="ECO:0000256" key="10">
    <source>
        <dbReference type="ARBA" id="ARBA00022691"/>
    </source>
</evidence>
<keyword evidence="11 15" id="KW-0819">tRNA processing</keyword>
<evidence type="ECO:0000256" key="5">
    <source>
        <dbReference type="ARBA" id="ARBA00012807"/>
    </source>
</evidence>
<evidence type="ECO:0000313" key="19">
    <source>
        <dbReference type="EMBL" id="TCU63622.1"/>
    </source>
</evidence>
<evidence type="ECO:0000256" key="2">
    <source>
        <dbReference type="ARBA" id="ARBA00004496"/>
    </source>
</evidence>
<evidence type="ECO:0000256" key="15">
    <source>
        <dbReference type="HAMAP-Rule" id="MF_00605"/>
    </source>
</evidence>
<comment type="similarity">
    <text evidence="3 15 17">Belongs to the RNA methyltransferase TrmD family.</text>
</comment>
<evidence type="ECO:0000256" key="14">
    <source>
        <dbReference type="ARBA" id="ARBA00047783"/>
    </source>
</evidence>
<dbReference type="NCBIfam" id="NF000648">
    <property type="entry name" value="PRK00026.1"/>
    <property type="match status" value="1"/>
</dbReference>
<dbReference type="PIRSF" id="PIRSF000386">
    <property type="entry name" value="tRNA_mtase"/>
    <property type="match status" value="1"/>
</dbReference>
<evidence type="ECO:0000256" key="16">
    <source>
        <dbReference type="PIRSR" id="PIRSR000386-1"/>
    </source>
</evidence>
<dbReference type="Gene3D" id="3.40.1280.10">
    <property type="match status" value="1"/>
</dbReference>
<evidence type="ECO:0000256" key="11">
    <source>
        <dbReference type="ARBA" id="ARBA00022694"/>
    </source>
</evidence>
<gene>
    <name evidence="15" type="primary">trmD</name>
    <name evidence="19" type="ORF">EDD61_101276</name>
</gene>
<dbReference type="PANTHER" id="PTHR46417">
    <property type="entry name" value="TRNA (GUANINE-N(1)-)-METHYLTRANSFERASE"/>
    <property type="match status" value="1"/>
</dbReference>
<keyword evidence="8 15" id="KW-0489">Methyltransferase</keyword>
<dbReference type="AlphaFoldDB" id="A0A4R3TQ42"/>
<evidence type="ECO:0000256" key="6">
    <source>
        <dbReference type="ARBA" id="ARBA00014679"/>
    </source>
</evidence>
<feature type="binding site" evidence="15 16">
    <location>
        <position position="111"/>
    </location>
    <ligand>
        <name>S-adenosyl-L-methionine</name>
        <dbReference type="ChEBI" id="CHEBI:59789"/>
    </ligand>
</feature>
<evidence type="ECO:0000256" key="1">
    <source>
        <dbReference type="ARBA" id="ARBA00002634"/>
    </source>
</evidence>
<dbReference type="InterPro" id="IPR002649">
    <property type="entry name" value="tRNA_m1G_MeTrfase_TrmD"/>
</dbReference>
<keyword evidence="10 15" id="KW-0949">S-adenosyl-L-methionine</keyword>
<keyword evidence="7 15" id="KW-0963">Cytoplasm</keyword>
<feature type="domain" description="tRNA methyltransferase TRMD/TRM10-type" evidence="18">
    <location>
        <begin position="1"/>
        <end position="220"/>
    </location>
</feature>
<comment type="function">
    <text evidence="1 15 17">Specifically methylates guanosine-37 in various tRNAs.</text>
</comment>
<evidence type="ECO:0000259" key="18">
    <source>
        <dbReference type="Pfam" id="PF01746"/>
    </source>
</evidence>
<evidence type="ECO:0000256" key="12">
    <source>
        <dbReference type="ARBA" id="ARBA00029736"/>
    </source>
</evidence>
<dbReference type="InterPro" id="IPR023148">
    <property type="entry name" value="tRNA_m1G_MeTrfase_C_sf"/>
</dbReference>
<keyword evidence="9 15" id="KW-0808">Transferase</keyword>
<dbReference type="InterPro" id="IPR029028">
    <property type="entry name" value="Alpha/beta_knot_MTases"/>
</dbReference>
<name>A0A4R3TQ42_9FIRM</name>
<dbReference type="Proteomes" id="UP000295773">
    <property type="component" value="Unassembled WGS sequence"/>
</dbReference>
<dbReference type="RefSeq" id="WP_008978291.1">
    <property type="nucleotide sequence ID" value="NZ_DBGDHU010000010.1"/>
</dbReference>
<evidence type="ECO:0000256" key="13">
    <source>
        <dbReference type="ARBA" id="ARBA00033392"/>
    </source>
</evidence>
<evidence type="ECO:0000256" key="4">
    <source>
        <dbReference type="ARBA" id="ARBA00011738"/>
    </source>
</evidence>
<dbReference type="EC" id="2.1.1.228" evidence="5 15"/>
<dbReference type="GO" id="GO:0005829">
    <property type="term" value="C:cytosol"/>
    <property type="evidence" value="ECO:0007669"/>
    <property type="project" value="TreeGrafter"/>
</dbReference>
<dbReference type="EMBL" id="SMBP01000001">
    <property type="protein sequence ID" value="TCU63622.1"/>
    <property type="molecule type" value="Genomic_DNA"/>
</dbReference>
<comment type="caution">
    <text evidence="19">The sequence shown here is derived from an EMBL/GenBank/DDBJ whole genome shotgun (WGS) entry which is preliminary data.</text>
</comment>
<protein>
    <recommendedName>
        <fullName evidence="6 15">tRNA (guanine-N(1)-)-methyltransferase</fullName>
        <ecNumber evidence="5 15">2.1.1.228</ecNumber>
    </recommendedName>
    <alternativeName>
        <fullName evidence="12 15">M1G-methyltransferase</fullName>
    </alternativeName>
    <alternativeName>
        <fullName evidence="13 15">tRNA [GM37] methyltransferase</fullName>
    </alternativeName>
</protein>
<comment type="subunit">
    <text evidence="4 15 17">Homodimer.</text>
</comment>
<dbReference type="CDD" id="cd18080">
    <property type="entry name" value="TrmD-like"/>
    <property type="match status" value="1"/>
</dbReference>
<evidence type="ECO:0000256" key="7">
    <source>
        <dbReference type="ARBA" id="ARBA00022490"/>
    </source>
</evidence>
<evidence type="ECO:0000256" key="3">
    <source>
        <dbReference type="ARBA" id="ARBA00007630"/>
    </source>
</evidence>
<evidence type="ECO:0000256" key="17">
    <source>
        <dbReference type="RuleBase" id="RU003464"/>
    </source>
</evidence>